<accession>A0A380NL88</accession>
<dbReference type="UniPathway" id="UPA00262">
    <property type="reaction ID" value="UER00222"/>
</dbReference>
<proteinExistence type="predicted"/>
<evidence type="ECO:0000256" key="5">
    <source>
        <dbReference type="ARBA" id="ARBA00023244"/>
    </source>
</evidence>
<dbReference type="EMBL" id="UHIO01000001">
    <property type="protein sequence ID" value="SUP42936.1"/>
    <property type="molecule type" value="Genomic_DNA"/>
</dbReference>
<dbReference type="Proteomes" id="UP000255367">
    <property type="component" value="Unassembled WGS sequence"/>
</dbReference>
<name>A0A380NL88_9FIRM</name>
<organism evidence="8 9">
    <name type="scientific">Veillonella criceti</name>
    <dbReference type="NCBI Taxonomy" id="103891"/>
    <lineage>
        <taxon>Bacteria</taxon>
        <taxon>Bacillati</taxon>
        <taxon>Bacillota</taxon>
        <taxon>Negativicutes</taxon>
        <taxon>Veillonellales</taxon>
        <taxon>Veillonellaceae</taxon>
        <taxon>Veillonella</taxon>
    </lineage>
</organism>
<gene>
    <name evidence="8" type="primary">sirC</name>
    <name evidence="8" type="ORF">NCTC12020_00998</name>
</gene>
<dbReference type="Pfam" id="PF13241">
    <property type="entry name" value="NAD_binding_7"/>
    <property type="match status" value="1"/>
</dbReference>
<dbReference type="Gene3D" id="3.40.50.720">
    <property type="entry name" value="NAD(P)-binding Rossmann-like Domain"/>
    <property type="match status" value="1"/>
</dbReference>
<dbReference type="Pfam" id="PF10414">
    <property type="entry name" value="CysG_dimeriser"/>
    <property type="match status" value="1"/>
</dbReference>
<evidence type="ECO:0000313" key="9">
    <source>
        <dbReference type="Proteomes" id="UP000255367"/>
    </source>
</evidence>
<dbReference type="NCBIfam" id="TIGR01470">
    <property type="entry name" value="cysG_Nterm"/>
    <property type="match status" value="1"/>
</dbReference>
<keyword evidence="5" id="KW-0627">Porphyrin biosynthesis</keyword>
<feature type="domain" description="Sirohaem synthase dimerisation" evidence="7">
    <location>
        <begin position="156"/>
        <end position="203"/>
    </location>
</feature>
<comment type="catalytic activity">
    <reaction evidence="6">
        <text>precorrin-2 + NAD(+) = sirohydrochlorin + NADH + 2 H(+)</text>
        <dbReference type="Rhea" id="RHEA:15613"/>
        <dbReference type="ChEBI" id="CHEBI:15378"/>
        <dbReference type="ChEBI" id="CHEBI:57540"/>
        <dbReference type="ChEBI" id="CHEBI:57945"/>
        <dbReference type="ChEBI" id="CHEBI:58351"/>
        <dbReference type="ChEBI" id="CHEBI:58827"/>
        <dbReference type="EC" id="1.3.1.76"/>
    </reaction>
</comment>
<evidence type="ECO:0000256" key="1">
    <source>
        <dbReference type="ARBA" id="ARBA00005010"/>
    </source>
</evidence>
<dbReference type="PANTHER" id="PTHR35330">
    <property type="entry name" value="SIROHEME BIOSYNTHESIS PROTEIN MET8"/>
    <property type="match status" value="1"/>
</dbReference>
<evidence type="ECO:0000313" key="8">
    <source>
        <dbReference type="EMBL" id="SUP42936.1"/>
    </source>
</evidence>
<dbReference type="SUPFAM" id="SSF75615">
    <property type="entry name" value="Siroheme synthase middle domains-like"/>
    <property type="match status" value="1"/>
</dbReference>
<dbReference type="OrthoDB" id="9773765at2"/>
<dbReference type="RefSeq" id="WP_115310194.1">
    <property type="nucleotide sequence ID" value="NZ_UHIO01000001.1"/>
</dbReference>
<dbReference type="GO" id="GO:0043115">
    <property type="term" value="F:precorrin-2 dehydrogenase activity"/>
    <property type="evidence" value="ECO:0007669"/>
    <property type="project" value="UniProtKB-EC"/>
</dbReference>
<sequence length="211" mass="23718">MITMALRLAGKRCVVIGGGPVAARRIALFLAEQAKITVVSPRVTPEIEALANSGQIIWHPQPYSETVDLEADFVLLATSDSQLNEQVAQRARSFGALVNRADNRDDCDFTFPASVDIGDLQFAIFTGRVSPRLSRLMKQDLLKRYKPVADILPAFKKLRREVRQLLPTPAERETFWQTYLGEEQLAMIIDGKWKRVEEILNNAISSIRIKP</sequence>
<dbReference type="EC" id="1.3.1.76" evidence="2"/>
<keyword evidence="3 8" id="KW-0560">Oxidoreductase</keyword>
<dbReference type="InterPro" id="IPR028161">
    <property type="entry name" value="Met8-like"/>
</dbReference>
<dbReference type="InterPro" id="IPR019478">
    <property type="entry name" value="Sirohaem_synthase_dimer_dom"/>
</dbReference>
<dbReference type="SUPFAM" id="SSF51735">
    <property type="entry name" value="NAD(P)-binding Rossmann-fold domains"/>
    <property type="match status" value="1"/>
</dbReference>
<reference evidence="8 9" key="1">
    <citation type="submission" date="2018-06" db="EMBL/GenBank/DDBJ databases">
        <authorList>
            <consortium name="Pathogen Informatics"/>
            <person name="Doyle S."/>
        </authorList>
    </citation>
    <scope>NUCLEOTIDE SEQUENCE [LARGE SCALE GENOMIC DNA]</scope>
    <source>
        <strain evidence="8 9">NCTC12020</strain>
    </source>
</reference>
<dbReference type="GO" id="GO:0004325">
    <property type="term" value="F:ferrochelatase activity"/>
    <property type="evidence" value="ECO:0007669"/>
    <property type="project" value="InterPro"/>
</dbReference>
<protein>
    <recommendedName>
        <fullName evidence="2">precorrin-2 dehydrogenase</fullName>
        <ecNumber evidence="2">1.3.1.76</ecNumber>
    </recommendedName>
</protein>
<dbReference type="InterPro" id="IPR036291">
    <property type="entry name" value="NAD(P)-bd_dom_sf"/>
</dbReference>
<dbReference type="GO" id="GO:0019354">
    <property type="term" value="P:siroheme biosynthetic process"/>
    <property type="evidence" value="ECO:0007669"/>
    <property type="project" value="UniProtKB-UniPathway"/>
</dbReference>
<dbReference type="PANTHER" id="PTHR35330:SF1">
    <property type="entry name" value="SIROHEME BIOSYNTHESIS PROTEIN MET8"/>
    <property type="match status" value="1"/>
</dbReference>
<dbReference type="InterPro" id="IPR006367">
    <property type="entry name" value="Sirohaem_synthase_N"/>
</dbReference>
<dbReference type="AlphaFoldDB" id="A0A380NL88"/>
<evidence type="ECO:0000256" key="3">
    <source>
        <dbReference type="ARBA" id="ARBA00023002"/>
    </source>
</evidence>
<comment type="pathway">
    <text evidence="1">Porphyrin-containing compound metabolism; siroheme biosynthesis; sirohydrochlorin from precorrin-2: step 1/1.</text>
</comment>
<keyword evidence="4" id="KW-0520">NAD</keyword>
<evidence type="ECO:0000256" key="4">
    <source>
        <dbReference type="ARBA" id="ARBA00023027"/>
    </source>
</evidence>
<evidence type="ECO:0000256" key="6">
    <source>
        <dbReference type="ARBA" id="ARBA00047561"/>
    </source>
</evidence>
<evidence type="ECO:0000259" key="7">
    <source>
        <dbReference type="Pfam" id="PF10414"/>
    </source>
</evidence>
<keyword evidence="9" id="KW-1185">Reference proteome</keyword>
<evidence type="ECO:0000256" key="2">
    <source>
        <dbReference type="ARBA" id="ARBA00012400"/>
    </source>
</evidence>